<dbReference type="EMBL" id="MSFU01000009">
    <property type="protein sequence ID" value="PWY75704.1"/>
    <property type="molecule type" value="Genomic_DNA"/>
</dbReference>
<keyword evidence="2" id="KW-1185">Reference proteome</keyword>
<reference evidence="1" key="1">
    <citation type="submission" date="2016-12" db="EMBL/GenBank/DDBJ databases">
        <title>The genomes of Aspergillus section Nigri reveals drivers in fungal speciation.</title>
        <authorList>
            <consortium name="DOE Joint Genome Institute"/>
            <person name="Vesth T.C."/>
            <person name="Nybo J."/>
            <person name="Theobald S."/>
            <person name="Brandl J."/>
            <person name="Frisvad J.C."/>
            <person name="Nielsen K.F."/>
            <person name="Lyhne E.K."/>
            <person name="Kogle M.E."/>
            <person name="Kuo A."/>
            <person name="Riley R."/>
            <person name="Clum A."/>
            <person name="Nolan M."/>
            <person name="Lipzen A."/>
            <person name="Salamov A."/>
            <person name="Henrissat B."/>
            <person name="Wiebenga A."/>
            <person name="De vries R.P."/>
            <person name="Grigoriev I.V."/>
            <person name="Mortensen U.H."/>
            <person name="Andersen M.R."/>
            <person name="Baker S.E."/>
        </authorList>
    </citation>
    <scope>NUCLEOTIDE SEQUENCE</scope>
    <source>
        <strain evidence="1">CBS 122712</strain>
    </source>
</reference>
<dbReference type="VEuPathDB" id="FungiDB:BO83DRAFT_416324"/>
<accession>A0A317VMZ4</accession>
<organism evidence="1 2">
    <name type="scientific">Aspergillus eucalypticola (strain CBS 122712 / IBT 29274)</name>
    <dbReference type="NCBI Taxonomy" id="1448314"/>
    <lineage>
        <taxon>Eukaryota</taxon>
        <taxon>Fungi</taxon>
        <taxon>Dikarya</taxon>
        <taxon>Ascomycota</taxon>
        <taxon>Pezizomycotina</taxon>
        <taxon>Eurotiomycetes</taxon>
        <taxon>Eurotiomycetidae</taxon>
        <taxon>Eurotiales</taxon>
        <taxon>Aspergillaceae</taxon>
        <taxon>Aspergillus</taxon>
        <taxon>Aspergillus subgen. Circumdati</taxon>
    </lineage>
</organism>
<dbReference type="Proteomes" id="UP000246171">
    <property type="component" value="Unassembled WGS sequence"/>
</dbReference>
<evidence type="ECO:0000313" key="2">
    <source>
        <dbReference type="Proteomes" id="UP000246171"/>
    </source>
</evidence>
<protein>
    <submittedName>
        <fullName evidence="1">Uncharacterized protein</fullName>
    </submittedName>
</protein>
<dbReference type="GeneID" id="37056652"/>
<gene>
    <name evidence="1" type="ORF">BO83DRAFT_416324</name>
</gene>
<comment type="caution">
    <text evidence="1">The sequence shown here is derived from an EMBL/GenBank/DDBJ whole genome shotgun (WGS) entry which is preliminary data.</text>
</comment>
<dbReference type="RefSeq" id="XP_025389234.1">
    <property type="nucleotide sequence ID" value="XM_025534690.1"/>
</dbReference>
<name>A0A317VMZ4_ASPEC</name>
<proteinExistence type="predicted"/>
<sequence length="199" mass="21461">MLRPPAIPPAVYVLSDSYPIFSLTELIKIGLWSREYSSYSSRINYMACAPPTTEFTRFYVRRRRRSQPLTAITQAILGQSAGTKEQQIVTASGLKPTIRFPGPAQGKSHAALFPICFWHHPLADSLPTGRLSAGATDCVDWGLTPTCSDQTFFTASPGLSSLDSGPWGDIILSDPILASVRTYVANGNANGGPVANSLD</sequence>
<dbReference type="AlphaFoldDB" id="A0A317VMZ4"/>
<evidence type="ECO:0000313" key="1">
    <source>
        <dbReference type="EMBL" id="PWY75704.1"/>
    </source>
</evidence>
<dbReference type="OrthoDB" id="436637at2759"/>